<dbReference type="Pfam" id="PF00956">
    <property type="entry name" value="NAP"/>
    <property type="match status" value="1"/>
</dbReference>
<evidence type="ECO:0008006" key="6">
    <source>
        <dbReference type="Google" id="ProtNLM"/>
    </source>
</evidence>
<dbReference type="Proteomes" id="UP000268162">
    <property type="component" value="Unassembled WGS sequence"/>
</dbReference>
<feature type="region of interest" description="Disordered" evidence="3">
    <location>
        <begin position="173"/>
        <end position="223"/>
    </location>
</feature>
<dbReference type="InterPro" id="IPR002164">
    <property type="entry name" value="NAP_family"/>
</dbReference>
<evidence type="ECO:0000313" key="4">
    <source>
        <dbReference type="EMBL" id="RKP35071.1"/>
    </source>
</evidence>
<feature type="compositionally biased region" description="Acidic residues" evidence="3">
    <location>
        <begin position="188"/>
        <end position="209"/>
    </location>
</feature>
<evidence type="ECO:0000256" key="3">
    <source>
        <dbReference type="SAM" id="MobiDB-lite"/>
    </source>
</evidence>
<keyword evidence="5" id="KW-1185">Reference proteome</keyword>
<dbReference type="EMBL" id="ML002970">
    <property type="protein sequence ID" value="RKP35071.1"/>
    <property type="molecule type" value="Genomic_DNA"/>
</dbReference>
<sequence>MTNEVSKTAASDQALEKLWGEVLDVDAGLEKINDELIAEEAKLAAKYEQKKQPLYAQRQKLFSQIPRFWATVIENHPVLCNLVQMDEMDLLALLTSLDIERDEANPSSFKVHLRFQPNDYLPSTIAWKAGKDLSKPSDGEDSSFFHWFASNESSIGELLATDLFPNAVRYFQDEVEDDDEEAGHSGEEELLSEDDEDDDEDDDDEDADQEHEAAPLKKRVKSE</sequence>
<dbReference type="STRING" id="215637.A0A4P9ZQR0"/>
<evidence type="ECO:0000256" key="2">
    <source>
        <dbReference type="RuleBase" id="RU003876"/>
    </source>
</evidence>
<dbReference type="GO" id="GO:0005634">
    <property type="term" value="C:nucleus"/>
    <property type="evidence" value="ECO:0007669"/>
    <property type="project" value="InterPro"/>
</dbReference>
<evidence type="ECO:0000313" key="5">
    <source>
        <dbReference type="Proteomes" id="UP000268162"/>
    </source>
</evidence>
<feature type="compositionally biased region" description="Basic and acidic residues" evidence="3">
    <location>
        <begin position="210"/>
        <end position="223"/>
    </location>
</feature>
<name>A0A4P9ZQR0_9FUNG</name>
<evidence type="ECO:0000256" key="1">
    <source>
        <dbReference type="ARBA" id="ARBA00009947"/>
    </source>
</evidence>
<proteinExistence type="inferred from homology"/>
<gene>
    <name evidence="4" type="ORF">BJ085DRAFT_17725</name>
</gene>
<dbReference type="SUPFAM" id="SSF143113">
    <property type="entry name" value="NAP-like"/>
    <property type="match status" value="1"/>
</dbReference>
<dbReference type="PANTHER" id="PTHR11875">
    <property type="entry name" value="TESTIS-SPECIFIC Y-ENCODED PROTEIN"/>
    <property type="match status" value="1"/>
</dbReference>
<organism evidence="4 5">
    <name type="scientific">Dimargaris cristalligena</name>
    <dbReference type="NCBI Taxonomy" id="215637"/>
    <lineage>
        <taxon>Eukaryota</taxon>
        <taxon>Fungi</taxon>
        <taxon>Fungi incertae sedis</taxon>
        <taxon>Zoopagomycota</taxon>
        <taxon>Kickxellomycotina</taxon>
        <taxon>Dimargaritomycetes</taxon>
        <taxon>Dimargaritales</taxon>
        <taxon>Dimargaritaceae</taxon>
        <taxon>Dimargaris</taxon>
    </lineage>
</organism>
<reference evidence="5" key="1">
    <citation type="journal article" date="2018" name="Nat. Microbiol.">
        <title>Leveraging single-cell genomics to expand the fungal tree of life.</title>
        <authorList>
            <person name="Ahrendt S.R."/>
            <person name="Quandt C.A."/>
            <person name="Ciobanu D."/>
            <person name="Clum A."/>
            <person name="Salamov A."/>
            <person name="Andreopoulos B."/>
            <person name="Cheng J.F."/>
            <person name="Woyke T."/>
            <person name="Pelin A."/>
            <person name="Henrissat B."/>
            <person name="Reynolds N.K."/>
            <person name="Benny G.L."/>
            <person name="Smith M.E."/>
            <person name="James T.Y."/>
            <person name="Grigoriev I.V."/>
        </authorList>
    </citation>
    <scope>NUCLEOTIDE SEQUENCE [LARGE SCALE GENOMIC DNA]</scope>
    <source>
        <strain evidence="5">RSA 468</strain>
    </source>
</reference>
<dbReference type="AlphaFoldDB" id="A0A4P9ZQR0"/>
<comment type="similarity">
    <text evidence="1 2">Belongs to the nucleosome assembly protein (NAP) family.</text>
</comment>
<dbReference type="Gene3D" id="1.20.5.1500">
    <property type="match status" value="1"/>
</dbReference>
<dbReference type="Gene3D" id="3.30.1120.90">
    <property type="entry name" value="Nucleosome assembly protein"/>
    <property type="match status" value="2"/>
</dbReference>
<accession>A0A4P9ZQR0</accession>
<dbReference type="InterPro" id="IPR037231">
    <property type="entry name" value="NAP-like_sf"/>
</dbReference>
<protein>
    <recommendedName>
        <fullName evidence="6">Nucleosome assembly protein</fullName>
    </recommendedName>
</protein>
<dbReference type="GO" id="GO:0006334">
    <property type="term" value="P:nucleosome assembly"/>
    <property type="evidence" value="ECO:0007669"/>
    <property type="project" value="InterPro"/>
</dbReference>